<keyword evidence="2" id="KW-1185">Reference proteome</keyword>
<name>A0ACC2ZS80_9EURO</name>
<protein>
    <submittedName>
        <fullName evidence="1">Uncharacterized protein</fullName>
    </submittedName>
</protein>
<dbReference type="EMBL" id="JAPDRQ010000338">
    <property type="protein sequence ID" value="KAJ9650474.1"/>
    <property type="molecule type" value="Genomic_DNA"/>
</dbReference>
<evidence type="ECO:0000313" key="2">
    <source>
        <dbReference type="Proteomes" id="UP001172386"/>
    </source>
</evidence>
<proteinExistence type="predicted"/>
<comment type="caution">
    <text evidence="1">The sequence shown here is derived from an EMBL/GenBank/DDBJ whole genome shotgun (WGS) entry which is preliminary data.</text>
</comment>
<accession>A0ACC2ZS80</accession>
<gene>
    <name evidence="1" type="ORF">H2198_010230</name>
</gene>
<dbReference type="Proteomes" id="UP001172386">
    <property type="component" value="Unassembled WGS sequence"/>
</dbReference>
<sequence length="236" mass="25156">MTSPAPILFILGAGPKVGAAVAKTFLNKGYRVASASRSLPDERKNDNELSLKLDLSKPEDVPAAFAKVKSAFGSAPSVVIHNAYSNHPGSPEDPLSNVKIDEYITDINVNSTSVLIAAKSAVEGFKTLPSATKKTFIFTGNALAVMALPPLLTFGMAKSAGAHLIMSAAKAYKGHGYRFYFGDERNADGSPCVKGVDGPAHAEAYLHLAENDKQEQWYYTFVKGSPDYVDFGAPKL</sequence>
<organism evidence="1 2">
    <name type="scientific">Neophaeococcomyces mojaviensis</name>
    <dbReference type="NCBI Taxonomy" id="3383035"/>
    <lineage>
        <taxon>Eukaryota</taxon>
        <taxon>Fungi</taxon>
        <taxon>Dikarya</taxon>
        <taxon>Ascomycota</taxon>
        <taxon>Pezizomycotina</taxon>
        <taxon>Eurotiomycetes</taxon>
        <taxon>Chaetothyriomycetidae</taxon>
        <taxon>Chaetothyriales</taxon>
        <taxon>Chaetothyriales incertae sedis</taxon>
        <taxon>Neophaeococcomyces</taxon>
    </lineage>
</organism>
<evidence type="ECO:0000313" key="1">
    <source>
        <dbReference type="EMBL" id="KAJ9650474.1"/>
    </source>
</evidence>
<reference evidence="1" key="1">
    <citation type="submission" date="2022-10" db="EMBL/GenBank/DDBJ databases">
        <title>Culturing micro-colonial fungi from biological soil crusts in the Mojave desert and describing Neophaeococcomyces mojavensis, and introducing the new genera and species Taxawa tesnikishii.</title>
        <authorList>
            <person name="Kurbessoian T."/>
            <person name="Stajich J.E."/>
        </authorList>
    </citation>
    <scope>NUCLEOTIDE SEQUENCE</scope>
    <source>
        <strain evidence="1">JES_112</strain>
    </source>
</reference>